<keyword evidence="9 11" id="KW-0732">Signal</keyword>
<evidence type="ECO:0000256" key="7">
    <source>
        <dbReference type="ARBA" id="ARBA00023326"/>
    </source>
</evidence>
<keyword evidence="5 11" id="KW-0119">Carbohydrate metabolism</keyword>
<dbReference type="AlphaFoldDB" id="A0A2J6T2S9"/>
<dbReference type="Gene3D" id="3.20.20.80">
    <property type="entry name" value="Glycosidases"/>
    <property type="match status" value="1"/>
</dbReference>
<dbReference type="PIRSF" id="PIRSF029900">
    <property type="entry name" value="Alpha-glucuronds"/>
    <property type="match status" value="1"/>
</dbReference>
<evidence type="ECO:0000259" key="14">
    <source>
        <dbReference type="Pfam" id="PF07488"/>
    </source>
</evidence>
<keyword evidence="4 9" id="KW-0378">Hydrolase</keyword>
<dbReference type="PANTHER" id="PTHR39207:SF1">
    <property type="entry name" value="ALPHA-GLUCURONIDASE A"/>
    <property type="match status" value="1"/>
</dbReference>
<evidence type="ECO:0000313" key="16">
    <source>
        <dbReference type="Proteomes" id="UP000235371"/>
    </source>
</evidence>
<evidence type="ECO:0000313" key="15">
    <source>
        <dbReference type="EMBL" id="PMD57341.1"/>
    </source>
</evidence>
<evidence type="ECO:0000259" key="13">
    <source>
        <dbReference type="Pfam" id="PF07477"/>
    </source>
</evidence>
<evidence type="ECO:0000256" key="6">
    <source>
        <dbReference type="ARBA" id="ARBA00023295"/>
    </source>
</evidence>
<evidence type="ECO:0000256" key="5">
    <source>
        <dbReference type="ARBA" id="ARBA00023277"/>
    </source>
</evidence>
<evidence type="ECO:0000256" key="1">
    <source>
        <dbReference type="ARBA" id="ARBA00008833"/>
    </source>
</evidence>
<dbReference type="InterPro" id="IPR011099">
    <property type="entry name" value="Glyco_hydro_67_C"/>
</dbReference>
<dbReference type="OrthoDB" id="6501611at2759"/>
<dbReference type="InterPro" id="IPR017853">
    <property type="entry name" value="GH"/>
</dbReference>
<gene>
    <name evidence="11" type="primary">aguA</name>
    <name evidence="15" type="ORF">K444DRAFT_615800</name>
</gene>
<comment type="catalytic activity">
    <reaction evidence="8 9 11">
        <text>an alpha-D-glucuronoside + H2O = D-glucuronate + an alcohol</text>
        <dbReference type="Rhea" id="RHEA:20005"/>
        <dbReference type="ChEBI" id="CHEBI:15377"/>
        <dbReference type="ChEBI" id="CHEBI:30879"/>
        <dbReference type="ChEBI" id="CHEBI:58720"/>
        <dbReference type="ChEBI" id="CHEBI:58899"/>
        <dbReference type="EC" id="3.2.1.139"/>
    </reaction>
</comment>
<dbReference type="Proteomes" id="UP000235371">
    <property type="component" value="Unassembled WGS sequence"/>
</dbReference>
<dbReference type="InterPro" id="IPR037054">
    <property type="entry name" value="A-glucoronidase_C_sf"/>
</dbReference>
<proteinExistence type="inferred from homology"/>
<dbReference type="InterPro" id="IPR011100">
    <property type="entry name" value="Glyco_hydro_67_cat"/>
</dbReference>
<evidence type="ECO:0000256" key="9">
    <source>
        <dbReference type="PIRNR" id="PIRNR029900"/>
    </source>
</evidence>
<dbReference type="InterPro" id="IPR029018">
    <property type="entry name" value="Hex-like_dom2"/>
</dbReference>
<organism evidence="15 16">
    <name type="scientific">Hyaloscypha bicolor E</name>
    <dbReference type="NCBI Taxonomy" id="1095630"/>
    <lineage>
        <taxon>Eukaryota</taxon>
        <taxon>Fungi</taxon>
        <taxon>Dikarya</taxon>
        <taxon>Ascomycota</taxon>
        <taxon>Pezizomycotina</taxon>
        <taxon>Leotiomycetes</taxon>
        <taxon>Helotiales</taxon>
        <taxon>Hyaloscyphaceae</taxon>
        <taxon>Hyaloscypha</taxon>
        <taxon>Hyaloscypha bicolor</taxon>
    </lineage>
</organism>
<name>A0A2J6T2S9_9HELO</name>
<dbReference type="Gene3D" id="3.90.1330.10">
    <property type="entry name" value="Alpha-glucuronidase, C-terminal domain"/>
    <property type="match status" value="1"/>
</dbReference>
<dbReference type="Pfam" id="PF03648">
    <property type="entry name" value="Glyco_hydro_67N"/>
    <property type="match status" value="1"/>
</dbReference>
<feature type="domain" description="Glycosyl hydrolase family 67 C-terminal" evidence="13">
    <location>
        <begin position="467"/>
        <end position="689"/>
    </location>
</feature>
<dbReference type="CDD" id="cd02795">
    <property type="entry name" value="CBM6-CBM35-CBM36_like"/>
    <property type="match status" value="1"/>
</dbReference>
<keyword evidence="7 11" id="KW-0624">Polysaccharide degradation</keyword>
<keyword evidence="3 9" id="KW-0858">Xylan degradation</keyword>
<evidence type="ECO:0000256" key="11">
    <source>
        <dbReference type="RuleBase" id="RU361198"/>
    </source>
</evidence>
<dbReference type="GO" id="GO:0005576">
    <property type="term" value="C:extracellular region"/>
    <property type="evidence" value="ECO:0007669"/>
    <property type="project" value="UniProtKB-SubCell"/>
</dbReference>
<reference evidence="15 16" key="1">
    <citation type="submission" date="2016-04" db="EMBL/GenBank/DDBJ databases">
        <title>A degradative enzymes factory behind the ericoid mycorrhizal symbiosis.</title>
        <authorList>
            <consortium name="DOE Joint Genome Institute"/>
            <person name="Martino E."/>
            <person name="Morin E."/>
            <person name="Grelet G."/>
            <person name="Kuo A."/>
            <person name="Kohler A."/>
            <person name="Daghino S."/>
            <person name="Barry K."/>
            <person name="Choi C."/>
            <person name="Cichocki N."/>
            <person name="Clum A."/>
            <person name="Copeland A."/>
            <person name="Hainaut M."/>
            <person name="Haridas S."/>
            <person name="Labutti K."/>
            <person name="Lindquist E."/>
            <person name="Lipzen A."/>
            <person name="Khouja H.-R."/>
            <person name="Murat C."/>
            <person name="Ohm R."/>
            <person name="Olson A."/>
            <person name="Spatafora J."/>
            <person name="Veneault-Fourrey C."/>
            <person name="Henrissat B."/>
            <person name="Grigoriev I."/>
            <person name="Martin F."/>
            <person name="Perotto S."/>
        </authorList>
    </citation>
    <scope>NUCLEOTIDE SEQUENCE [LARGE SCALE GENOMIC DNA]</scope>
    <source>
        <strain evidence="15 16">E</strain>
    </source>
</reference>
<evidence type="ECO:0000256" key="2">
    <source>
        <dbReference type="ARBA" id="ARBA00012271"/>
    </source>
</evidence>
<keyword evidence="6 9" id="KW-0326">Glycosidase</keyword>
<feature type="active site" description="Proton acceptor" evidence="10">
    <location>
        <position position="377"/>
    </location>
</feature>
<dbReference type="InterPro" id="IPR005154">
    <property type="entry name" value="Glyco_hydro_67_aGlcAse_N"/>
</dbReference>
<keyword evidence="16" id="KW-1185">Reference proteome</keyword>
<feature type="domain" description="Alpha glucuronidase N-terminal" evidence="12">
    <location>
        <begin position="23"/>
        <end position="139"/>
    </location>
</feature>
<feature type="active site" description="Proton donor" evidence="10">
    <location>
        <position position="299"/>
    </location>
</feature>
<comment type="subcellular location">
    <subcellularLocation>
        <location evidence="9 11">Secreted</location>
    </subcellularLocation>
</comment>
<dbReference type="GO" id="GO:0045493">
    <property type="term" value="P:xylan catabolic process"/>
    <property type="evidence" value="ECO:0007669"/>
    <property type="project" value="UniProtKB-KW"/>
</dbReference>
<evidence type="ECO:0000256" key="3">
    <source>
        <dbReference type="ARBA" id="ARBA00022651"/>
    </source>
</evidence>
<feature type="signal peptide" evidence="9 11">
    <location>
        <begin position="1"/>
        <end position="17"/>
    </location>
</feature>
<evidence type="ECO:0000256" key="8">
    <source>
        <dbReference type="ARBA" id="ARBA00048838"/>
    </source>
</evidence>
<evidence type="ECO:0000259" key="12">
    <source>
        <dbReference type="Pfam" id="PF03648"/>
    </source>
</evidence>
<dbReference type="Pfam" id="PF07477">
    <property type="entry name" value="Glyco_hydro_67C"/>
    <property type="match status" value="1"/>
</dbReference>
<feature type="active site" description="Proton acceptor" evidence="10">
    <location>
        <position position="405"/>
    </location>
</feature>
<dbReference type="GO" id="GO:0046559">
    <property type="term" value="F:alpha-glucuronidase activity"/>
    <property type="evidence" value="ECO:0007669"/>
    <property type="project" value="UniProtKB-EC"/>
</dbReference>
<protein>
    <recommendedName>
        <fullName evidence="2 9">Alpha-glucuronidase</fullName>
        <ecNumber evidence="2 9">3.2.1.139</ecNumber>
    </recommendedName>
</protein>
<comment type="similarity">
    <text evidence="1 9 11">Belongs to the glycosyl hydrolase 67 family.</text>
</comment>
<dbReference type="STRING" id="1095630.A0A2J6T2S9"/>
<dbReference type="InParanoid" id="A0A2J6T2S9"/>
<dbReference type="EMBL" id="KZ613847">
    <property type="protein sequence ID" value="PMD57341.1"/>
    <property type="molecule type" value="Genomic_DNA"/>
</dbReference>
<evidence type="ECO:0000256" key="10">
    <source>
        <dbReference type="PIRSR" id="PIRSR029900-1"/>
    </source>
</evidence>
<dbReference type="Gene3D" id="3.30.379.10">
    <property type="entry name" value="Chitobiase/beta-hexosaminidase domain 2-like"/>
    <property type="match status" value="1"/>
</dbReference>
<dbReference type="PANTHER" id="PTHR39207">
    <property type="entry name" value="ALPHA-GLUCURONIDASE A"/>
    <property type="match status" value="1"/>
</dbReference>
<dbReference type="SUPFAM" id="SSF51445">
    <property type="entry name" value="(Trans)glycosidases"/>
    <property type="match status" value="1"/>
</dbReference>
<feature type="domain" description="Glycosyl hydrolase family 67 catalytic" evidence="14">
    <location>
        <begin position="148"/>
        <end position="465"/>
    </location>
</feature>
<feature type="chain" id="PRO_5014210440" description="Alpha-glucuronidase" evidence="9 11">
    <location>
        <begin position="18"/>
        <end position="837"/>
    </location>
</feature>
<comment type="function">
    <text evidence="11">Alpha-glucuronidase involved in the hydrolysis of xylan, a major structural heterogeneous polysaccharide found in plant biomass representing the second most abundant polysaccharide in the biosphere, after cellulose. Releases 4-O-methylglucuronic acid from xylan.</text>
</comment>
<dbReference type="Pfam" id="PF07488">
    <property type="entry name" value="Glyco_hydro_67M"/>
    <property type="match status" value="1"/>
</dbReference>
<sequence length="837" mass="92703">MFRALLVVVASLNIVTAENGLNAWLRYAPLQNVNSHHLTLPSTIIALNTSKASSVYTAGLELQKGLQGIFSQVVKISNYTHKTSSALIVGTVDDYSKIYGDGDDAPDLDEDGFWLNTKGDTIKILGQNERGALYGAFEYLSMLAQGDFSGISSVNNPNQPIRWVNQWDNMDGSIERGYGGPSLFFKNGGIVDDLTRVSEYGRLLASIRVNGIIINNVNANATLLSPQNIQGLGRIADVFRPYGIQVGISLNFASPTAVGGLTTFDPLDSGVISFWTNITDQIYKRIPDFAGYLVKANSEGQPGPLTYNRTLAEGANMFAKILDPYSGVVMFRAFVYNQLNESDWKADRANAAVQFFEPLDGKFADNVVVQIKYGPIDFQVREPVSPLFANLRNTSTAVELQVAQEYLGQQCHLVYLAPLWKTILDFDLRVDRKASKVSDIISRERFNRPLGGSAAVVNAGTNTTWLGSHMAMSNLYAYGRLAWDPSDEPEDILQDWIRLTFGLDPKVRDTITKMSMQSWPAYEQYSGNLGLQTLTDITGNHFGPKPQSQDDNGWGQWTRADHTTIGMDRTVANGTGFSGTYPPEIANMYENIATTPDNLLLWFHHVNYTHVLHSGKTVIQYFYDAHYSGAEIEQTFVKMWESLKGKIDDERYEHVLYRQTFQAGHSITWRDAINNFYWNLSGIPDEAKRVGHHPWRVEVESMVLDGYTVVPVTPFETASNYTAVITSSNTTAGIATMKLEFASGTYDLAVNYFDVIGGRAHWQVYLNDKSVGEWIGNHEDTLGHAVSVNLDGHTASRITFKGIKIAKGDMLKIVGTPNGTERAPLDYVAVLPAGVID</sequence>
<keyword evidence="9" id="KW-0964">Secreted</keyword>
<dbReference type="InterPro" id="IPR011395">
    <property type="entry name" value="Glyco_hydro_67_aGlcAse"/>
</dbReference>
<dbReference type="SUPFAM" id="SSF55545">
    <property type="entry name" value="beta-N-acetylhexosaminidase-like domain"/>
    <property type="match status" value="1"/>
</dbReference>
<dbReference type="EC" id="3.2.1.139" evidence="2 9"/>
<accession>A0A2J6T2S9</accession>
<evidence type="ECO:0000256" key="4">
    <source>
        <dbReference type="ARBA" id="ARBA00022801"/>
    </source>
</evidence>